<dbReference type="InterPro" id="IPR011042">
    <property type="entry name" value="6-blade_b-propeller_TolB-like"/>
</dbReference>
<dbReference type="EMBL" id="CAJNOJ010000481">
    <property type="protein sequence ID" value="CAF1463115.1"/>
    <property type="molecule type" value="Genomic_DNA"/>
</dbReference>
<dbReference type="PROSITE" id="PS51125">
    <property type="entry name" value="NHL"/>
    <property type="match status" value="2"/>
</dbReference>
<keyword evidence="8" id="KW-1185">Reference proteome</keyword>
<dbReference type="OrthoDB" id="10047478at2759"/>
<gene>
    <name evidence="7" type="ORF">EDS130_LOCUS40289</name>
    <name evidence="6" type="ORF">XAT740_LOCUS10639</name>
</gene>
<evidence type="ECO:0000313" key="7">
    <source>
        <dbReference type="EMBL" id="CAF1463115.1"/>
    </source>
</evidence>
<name>A0A815QGW3_ADIRI</name>
<organism evidence="7 9">
    <name type="scientific">Adineta ricciae</name>
    <name type="common">Rotifer</name>
    <dbReference type="NCBI Taxonomy" id="249248"/>
    <lineage>
        <taxon>Eukaryota</taxon>
        <taxon>Metazoa</taxon>
        <taxon>Spiralia</taxon>
        <taxon>Gnathifera</taxon>
        <taxon>Rotifera</taxon>
        <taxon>Eurotatoria</taxon>
        <taxon>Bdelloidea</taxon>
        <taxon>Adinetida</taxon>
        <taxon>Adinetidae</taxon>
        <taxon>Adineta</taxon>
    </lineage>
</organism>
<dbReference type="PANTHER" id="PTHR10680">
    <property type="entry name" value="PEPTIDYL-GLYCINE ALPHA-AMIDATING MONOOXYGENASE"/>
    <property type="match status" value="1"/>
</dbReference>
<accession>A0A815QGW3</accession>
<feature type="repeat" description="NHL" evidence="4">
    <location>
        <begin position="205"/>
        <end position="231"/>
    </location>
</feature>
<dbReference type="Gene3D" id="2.40.10.500">
    <property type="match status" value="2"/>
</dbReference>
<comment type="caution">
    <text evidence="7">The sequence shown here is derived from an EMBL/GenBank/DDBJ whole genome shotgun (WGS) entry which is preliminary data.</text>
</comment>
<evidence type="ECO:0000313" key="8">
    <source>
        <dbReference type="Proteomes" id="UP000663828"/>
    </source>
</evidence>
<evidence type="ECO:0000313" key="9">
    <source>
        <dbReference type="Proteomes" id="UP000663852"/>
    </source>
</evidence>
<feature type="repeat" description="NHL" evidence="4">
    <location>
        <begin position="109"/>
        <end position="148"/>
    </location>
</feature>
<evidence type="ECO:0000256" key="4">
    <source>
        <dbReference type="PROSITE-ProRule" id="PRU00504"/>
    </source>
</evidence>
<keyword evidence="2" id="KW-0677">Repeat</keyword>
<feature type="region of interest" description="Disordered" evidence="5">
    <location>
        <begin position="49"/>
        <end position="89"/>
    </location>
</feature>
<feature type="compositionally biased region" description="Low complexity" evidence="5">
    <location>
        <begin position="69"/>
        <end position="89"/>
    </location>
</feature>
<evidence type="ECO:0000256" key="3">
    <source>
        <dbReference type="ARBA" id="ARBA00023180"/>
    </source>
</evidence>
<protein>
    <submittedName>
        <fullName evidence="7">Uncharacterized protein</fullName>
    </submittedName>
</protein>
<evidence type="ECO:0000256" key="5">
    <source>
        <dbReference type="SAM" id="MobiDB-lite"/>
    </source>
</evidence>
<reference evidence="7" key="1">
    <citation type="submission" date="2021-02" db="EMBL/GenBank/DDBJ databases">
        <authorList>
            <person name="Nowell W R."/>
        </authorList>
    </citation>
    <scope>NUCLEOTIDE SEQUENCE</scope>
</reference>
<dbReference type="Proteomes" id="UP000663828">
    <property type="component" value="Unassembled WGS sequence"/>
</dbReference>
<dbReference type="CDD" id="cd05819">
    <property type="entry name" value="NHL"/>
    <property type="match status" value="1"/>
</dbReference>
<dbReference type="Gene3D" id="2.120.10.30">
    <property type="entry name" value="TolB, C-terminal domain"/>
    <property type="match status" value="1"/>
</dbReference>
<proteinExistence type="predicted"/>
<dbReference type="Proteomes" id="UP000663852">
    <property type="component" value="Unassembled WGS sequence"/>
</dbReference>
<dbReference type="SUPFAM" id="SSF101898">
    <property type="entry name" value="NHL repeat"/>
    <property type="match status" value="1"/>
</dbReference>
<dbReference type="PANTHER" id="PTHR10680:SF14">
    <property type="entry name" value="PEPTIDYL-GLYCINE ALPHA-AMIDATING MONOOXYGENASE"/>
    <property type="match status" value="1"/>
</dbReference>
<keyword evidence="3" id="KW-0325">Glycoprotein</keyword>
<evidence type="ECO:0000256" key="2">
    <source>
        <dbReference type="ARBA" id="ARBA00022737"/>
    </source>
</evidence>
<dbReference type="EMBL" id="CAJNOR010000571">
    <property type="protein sequence ID" value="CAF0950577.1"/>
    <property type="molecule type" value="Genomic_DNA"/>
</dbReference>
<dbReference type="InterPro" id="IPR001258">
    <property type="entry name" value="NHL_repeat"/>
</dbReference>
<evidence type="ECO:0000313" key="6">
    <source>
        <dbReference type="EMBL" id="CAF0950577.1"/>
    </source>
</evidence>
<keyword evidence="1" id="KW-0732">Signal</keyword>
<evidence type="ECO:0000256" key="1">
    <source>
        <dbReference type="ARBA" id="ARBA00022729"/>
    </source>
</evidence>
<sequence length="416" mass="45054">MLKSRFKQNRVTLDGHMKQQWSSVYWNQNSVRPNRIIQLLNDELQQLQKASNPQNKGDQTDEEYRTHATRTSPNRSTTTTTAATTVPPLTSVPNISKFKKLPTIVAGNGTVGNSTRMLNGPWDFSIDSHSNLYISDGNNNRIIKFSNPSGSIIDVYGNLYVSDMYNNRIMKYSNILSASSTPPIIGQIVAGGSYGSNSNQQETSWGVAVDLLGNVYVSDYSNNRVMKWAPGSTTGSLAAGMLNGTGGNGTNQLRCPLGIHVDQNMSLYIADACNGRIQKWLPGSSTGVTVAGANGQLGYPTDVFVDTYGIIYVSSSCGLYRFYPGSTSGTIVISSCSISFGFKLDSVGNVYIADYYNGVINKYTVNNTNCGVGVRMNKILDISSKVTSASIQNHQAIIEATRAKARLQPLSLGTAH</sequence>
<dbReference type="AlphaFoldDB" id="A0A815QGW3"/>